<protein>
    <submittedName>
        <fullName evidence="2">DUF3325 family protein</fullName>
    </submittedName>
</protein>
<evidence type="ECO:0000256" key="1">
    <source>
        <dbReference type="SAM" id="Phobius"/>
    </source>
</evidence>
<organism evidence="2 3">
    <name type="scientific">Uliginosibacterium aquaticum</name>
    <dbReference type="NCBI Taxonomy" id="2731212"/>
    <lineage>
        <taxon>Bacteria</taxon>
        <taxon>Pseudomonadati</taxon>
        <taxon>Pseudomonadota</taxon>
        <taxon>Betaproteobacteria</taxon>
        <taxon>Rhodocyclales</taxon>
        <taxon>Zoogloeaceae</taxon>
        <taxon>Uliginosibacterium</taxon>
    </lineage>
</organism>
<keyword evidence="1" id="KW-0472">Membrane</keyword>
<keyword evidence="3" id="KW-1185">Reference proteome</keyword>
<evidence type="ECO:0000313" key="2">
    <source>
        <dbReference type="EMBL" id="NSL53435.1"/>
    </source>
</evidence>
<keyword evidence="1" id="KW-0812">Transmembrane</keyword>
<dbReference type="EMBL" id="JABCSC020000001">
    <property type="protein sequence ID" value="NSL53435.1"/>
    <property type="molecule type" value="Genomic_DNA"/>
</dbReference>
<comment type="caution">
    <text evidence="2">The sequence shown here is derived from an EMBL/GenBank/DDBJ whole genome shotgun (WGS) entry which is preliminary data.</text>
</comment>
<dbReference type="InterPro" id="IPR021762">
    <property type="entry name" value="DUF3325"/>
</dbReference>
<accession>A0ABX2IAS3</accession>
<proteinExistence type="predicted"/>
<keyword evidence="1" id="KW-1133">Transmembrane helix</keyword>
<name>A0ABX2IAS3_9RHOO</name>
<feature type="transmembrane region" description="Helical" evidence="1">
    <location>
        <begin position="72"/>
        <end position="92"/>
    </location>
</feature>
<gene>
    <name evidence="2" type="ORF">HJ583_000205</name>
</gene>
<reference evidence="2 3" key="1">
    <citation type="submission" date="2020-06" db="EMBL/GenBank/DDBJ databases">
        <title>Draft genome of Uliginosibacterium sp. IMCC34675.</title>
        <authorList>
            <person name="Song J."/>
        </authorList>
    </citation>
    <scope>NUCLEOTIDE SEQUENCE [LARGE SCALE GENOMIC DNA]</scope>
    <source>
        <strain evidence="2 3">IMCC34675</strain>
    </source>
</reference>
<dbReference type="Proteomes" id="UP000778523">
    <property type="component" value="Unassembled WGS sequence"/>
</dbReference>
<evidence type="ECO:0000313" key="3">
    <source>
        <dbReference type="Proteomes" id="UP000778523"/>
    </source>
</evidence>
<feature type="transmembrane region" description="Helical" evidence="1">
    <location>
        <begin position="48"/>
        <end position="65"/>
    </location>
</feature>
<dbReference type="RefSeq" id="WP_170019468.1">
    <property type="nucleotide sequence ID" value="NZ_JABCSC020000001.1"/>
</dbReference>
<sequence>MPEAFWLLLACLLSLAGMAWLALAMAVHWEQVMLQPAARAAGVRLLLRGAGACALALAAAACLLADRPSMALLVWLMLLAASALTVALTLAWRPALLRGLCALRG</sequence>
<dbReference type="Pfam" id="PF11804">
    <property type="entry name" value="DUF3325"/>
    <property type="match status" value="1"/>
</dbReference>